<accession>D6Z8K2</accession>
<sequence>MKSYRDVGVVLRNHQLGEADRIVALLTREHGVVRAVAKGVRRTRSKFGARLEPFSCVDVQLYQGRSLDVITQAMTLDANSEEITADYGKYTTGCAILETATLLAGPQGAPAQQLHTLTRGALVALRKGEKPRDLILSAFFLRAMGHAGWMPALVDCARCGAQGPHRAFNPRAGGAVCPLCRPPGSGTPGPGVLELMSALAEGRWDDAMGAATAARAQAGGLTAAHLQCHMEYQLRTLSLVEGLAEAS</sequence>
<dbReference type="PANTHER" id="PTHR33991">
    <property type="entry name" value="DNA REPAIR PROTEIN RECO"/>
    <property type="match status" value="1"/>
</dbReference>
<dbReference type="SUPFAM" id="SSF50249">
    <property type="entry name" value="Nucleic acid-binding proteins"/>
    <property type="match status" value="1"/>
</dbReference>
<protein>
    <recommendedName>
        <fullName evidence="3 8">DNA repair protein RecO</fullName>
    </recommendedName>
    <alternativeName>
        <fullName evidence="7 8">Recombination protein O</fullName>
    </alternativeName>
</protein>
<evidence type="ECO:0000256" key="5">
    <source>
        <dbReference type="ARBA" id="ARBA00023172"/>
    </source>
</evidence>
<evidence type="ECO:0000256" key="3">
    <source>
        <dbReference type="ARBA" id="ARBA00021310"/>
    </source>
</evidence>
<dbReference type="Pfam" id="PF02565">
    <property type="entry name" value="RecO_C"/>
    <property type="match status" value="1"/>
</dbReference>
<dbReference type="Pfam" id="PF11967">
    <property type="entry name" value="RecO_N"/>
    <property type="match status" value="1"/>
</dbReference>
<feature type="domain" description="DNA replication/recombination mediator RecO N-terminal" evidence="9">
    <location>
        <begin position="1"/>
        <end position="77"/>
    </location>
</feature>
<dbReference type="Gene3D" id="2.40.50.140">
    <property type="entry name" value="Nucleic acid-binding proteins"/>
    <property type="match status" value="1"/>
</dbReference>
<evidence type="ECO:0000256" key="4">
    <source>
        <dbReference type="ARBA" id="ARBA00022763"/>
    </source>
</evidence>
<gene>
    <name evidence="8" type="primary">recO</name>
    <name evidence="10" type="ordered locus">Srot_1822</name>
</gene>
<name>D6Z8K2_SEGRD</name>
<dbReference type="EMBL" id="CP001958">
    <property type="protein sequence ID" value="ADG98282.1"/>
    <property type="molecule type" value="Genomic_DNA"/>
</dbReference>
<dbReference type="HAMAP" id="MF_00201">
    <property type="entry name" value="RecO"/>
    <property type="match status" value="1"/>
</dbReference>
<keyword evidence="6 8" id="KW-0234">DNA repair</keyword>
<keyword evidence="4 8" id="KW-0227">DNA damage</keyword>
<comment type="function">
    <text evidence="1 8">Involved in DNA repair and RecF pathway recombination.</text>
</comment>
<dbReference type="AlphaFoldDB" id="D6Z8K2"/>
<organism evidence="10 11">
    <name type="scientific">Segniliparus rotundus (strain ATCC BAA-972 / CDC 1076 / CIP 108378 / DSM 44985 / JCM 13578)</name>
    <dbReference type="NCBI Taxonomy" id="640132"/>
    <lineage>
        <taxon>Bacteria</taxon>
        <taxon>Bacillati</taxon>
        <taxon>Actinomycetota</taxon>
        <taxon>Actinomycetes</taxon>
        <taxon>Mycobacteriales</taxon>
        <taxon>Segniliparaceae</taxon>
        <taxon>Segniliparus</taxon>
    </lineage>
</organism>
<dbReference type="KEGG" id="srt:Srot_1822"/>
<keyword evidence="11" id="KW-1185">Reference proteome</keyword>
<dbReference type="InterPro" id="IPR012340">
    <property type="entry name" value="NA-bd_OB-fold"/>
</dbReference>
<evidence type="ECO:0000256" key="2">
    <source>
        <dbReference type="ARBA" id="ARBA00007452"/>
    </source>
</evidence>
<dbReference type="HOGENOM" id="CLU_066632_1_1_11"/>
<dbReference type="InterPro" id="IPR037278">
    <property type="entry name" value="ARFGAP/RecO"/>
</dbReference>
<dbReference type="STRING" id="640132.Srot_1822"/>
<dbReference type="PANTHER" id="PTHR33991:SF1">
    <property type="entry name" value="DNA REPAIR PROTEIN RECO"/>
    <property type="match status" value="1"/>
</dbReference>
<dbReference type="eggNOG" id="COG1381">
    <property type="taxonomic scope" value="Bacteria"/>
</dbReference>
<dbReference type="OrthoDB" id="9812244at2"/>
<dbReference type="RefSeq" id="WP_013138735.1">
    <property type="nucleotide sequence ID" value="NC_014168.1"/>
</dbReference>
<dbReference type="InterPro" id="IPR022572">
    <property type="entry name" value="DNA_rep/recomb_RecO_N"/>
</dbReference>
<evidence type="ECO:0000259" key="9">
    <source>
        <dbReference type="Pfam" id="PF11967"/>
    </source>
</evidence>
<reference evidence="10 11" key="1">
    <citation type="journal article" date="2010" name="Stand. Genomic Sci.">
        <title>Complete genome sequence of Segniliparus rotundus type strain (CDC 1076).</title>
        <authorList>
            <person name="Sikorski J."/>
            <person name="Lapidus A."/>
            <person name="Copeland A."/>
            <person name="Misra M."/>
            <person name="Glavina Del Rio T."/>
            <person name="Nolan M."/>
            <person name="Lucas S."/>
            <person name="Chen F."/>
            <person name="Tice H."/>
            <person name="Cheng J.F."/>
            <person name="Jando M."/>
            <person name="Schneider S."/>
            <person name="Bruce D."/>
            <person name="Goodwin L."/>
            <person name="Pitluck S."/>
            <person name="Liolios K."/>
            <person name="Mikhailova N."/>
            <person name="Pati A."/>
            <person name="Ivanova N."/>
            <person name="Mavromatis K."/>
            <person name="Chen A."/>
            <person name="Palaniappan K."/>
            <person name="Chertkov O."/>
            <person name="Land M."/>
            <person name="Hauser L."/>
            <person name="Chang Y.J."/>
            <person name="Jeffries C.D."/>
            <person name="Brettin T."/>
            <person name="Detter J.C."/>
            <person name="Han C."/>
            <person name="Rohde M."/>
            <person name="Goker M."/>
            <person name="Bristow J."/>
            <person name="Eisen J.A."/>
            <person name="Markowitz V."/>
            <person name="Hugenholtz P."/>
            <person name="Kyrpides N.C."/>
            <person name="Klenk H.P."/>
        </authorList>
    </citation>
    <scope>NUCLEOTIDE SEQUENCE [LARGE SCALE GENOMIC DNA]</scope>
    <source>
        <strain evidence="11">ATCC BAA-972 / CDC 1076 / CIP 108378 / DSM 44985 / JCM 13578</strain>
    </source>
</reference>
<keyword evidence="5 8" id="KW-0233">DNA recombination</keyword>
<dbReference type="Proteomes" id="UP000002247">
    <property type="component" value="Chromosome"/>
</dbReference>
<proteinExistence type="inferred from homology"/>
<evidence type="ECO:0000256" key="1">
    <source>
        <dbReference type="ARBA" id="ARBA00003065"/>
    </source>
</evidence>
<dbReference type="GO" id="GO:0006310">
    <property type="term" value="P:DNA recombination"/>
    <property type="evidence" value="ECO:0007669"/>
    <property type="project" value="UniProtKB-UniRule"/>
</dbReference>
<comment type="similarity">
    <text evidence="2 8">Belongs to the RecO family.</text>
</comment>
<dbReference type="GO" id="GO:0043590">
    <property type="term" value="C:bacterial nucleoid"/>
    <property type="evidence" value="ECO:0007669"/>
    <property type="project" value="TreeGrafter"/>
</dbReference>
<dbReference type="NCBIfam" id="TIGR00613">
    <property type="entry name" value="reco"/>
    <property type="match status" value="1"/>
</dbReference>
<dbReference type="InterPro" id="IPR003717">
    <property type="entry name" value="RecO"/>
</dbReference>
<dbReference type="GO" id="GO:0006302">
    <property type="term" value="P:double-strand break repair"/>
    <property type="evidence" value="ECO:0007669"/>
    <property type="project" value="TreeGrafter"/>
</dbReference>
<evidence type="ECO:0000256" key="6">
    <source>
        <dbReference type="ARBA" id="ARBA00023204"/>
    </source>
</evidence>
<dbReference type="InterPro" id="IPR042242">
    <property type="entry name" value="RecO_C"/>
</dbReference>
<dbReference type="SUPFAM" id="SSF57863">
    <property type="entry name" value="ArfGap/RecO-like zinc finger"/>
    <property type="match status" value="1"/>
</dbReference>
<evidence type="ECO:0000256" key="7">
    <source>
        <dbReference type="ARBA" id="ARBA00033409"/>
    </source>
</evidence>
<evidence type="ECO:0000313" key="11">
    <source>
        <dbReference type="Proteomes" id="UP000002247"/>
    </source>
</evidence>
<dbReference type="Gene3D" id="1.20.1440.120">
    <property type="entry name" value="Recombination protein O, C-terminal domain"/>
    <property type="match status" value="1"/>
</dbReference>
<evidence type="ECO:0000313" key="10">
    <source>
        <dbReference type="EMBL" id="ADG98282.1"/>
    </source>
</evidence>
<evidence type="ECO:0000256" key="8">
    <source>
        <dbReference type="HAMAP-Rule" id="MF_00201"/>
    </source>
</evidence>